<name>A0AA86NYS8_9EUKA</name>
<accession>A0AA86NYS8</accession>
<keyword evidence="3" id="KW-1185">Reference proteome</keyword>
<protein>
    <submittedName>
        <fullName evidence="2">Hypothetical_protein</fullName>
    </submittedName>
</protein>
<proteinExistence type="predicted"/>
<dbReference type="EMBL" id="CAXDID020000003">
    <property type="protein sequence ID" value="CAL5972708.1"/>
    <property type="molecule type" value="Genomic_DNA"/>
</dbReference>
<evidence type="ECO:0000313" key="1">
    <source>
        <dbReference type="EMBL" id="CAI9927482.1"/>
    </source>
</evidence>
<gene>
    <name evidence="1" type="ORF">HINF_LOCUS15127</name>
    <name evidence="2" type="ORF">HINF_LOCUS2040</name>
</gene>
<evidence type="ECO:0000313" key="3">
    <source>
        <dbReference type="Proteomes" id="UP001642409"/>
    </source>
</evidence>
<evidence type="ECO:0000313" key="2">
    <source>
        <dbReference type="EMBL" id="CAL5972708.1"/>
    </source>
</evidence>
<dbReference type="Proteomes" id="UP001642409">
    <property type="component" value="Unassembled WGS sequence"/>
</dbReference>
<reference evidence="2 3" key="2">
    <citation type="submission" date="2024-07" db="EMBL/GenBank/DDBJ databases">
        <authorList>
            <person name="Akdeniz Z."/>
        </authorList>
    </citation>
    <scope>NUCLEOTIDE SEQUENCE [LARGE SCALE GENOMIC DNA]</scope>
</reference>
<reference evidence="1" key="1">
    <citation type="submission" date="2023-06" db="EMBL/GenBank/DDBJ databases">
        <authorList>
            <person name="Kurt Z."/>
        </authorList>
    </citation>
    <scope>NUCLEOTIDE SEQUENCE</scope>
</reference>
<dbReference type="EMBL" id="CATOUU010000380">
    <property type="protein sequence ID" value="CAI9927482.1"/>
    <property type="molecule type" value="Genomic_DNA"/>
</dbReference>
<sequence>MLYSRCVYAFGLVAGMPRRLTSYKRLHNVNMIQCKSRQKMKTTQIRYEQMNRYYEYLKLKQGALSARRTSPTVWTIINGPKPGFSLSPRVAIPHQELCRKQIVWIDLTYSKEMNPLVQLRQKKRWGGPRAGVRSGECVWKTLCGRCAGQVPFANKRNIIFITINLT</sequence>
<comment type="caution">
    <text evidence="1">The sequence shown here is derived from an EMBL/GenBank/DDBJ whole genome shotgun (WGS) entry which is preliminary data.</text>
</comment>
<dbReference type="AlphaFoldDB" id="A0AA86NYS8"/>
<organism evidence="1">
    <name type="scientific">Hexamita inflata</name>
    <dbReference type="NCBI Taxonomy" id="28002"/>
    <lineage>
        <taxon>Eukaryota</taxon>
        <taxon>Metamonada</taxon>
        <taxon>Diplomonadida</taxon>
        <taxon>Hexamitidae</taxon>
        <taxon>Hexamitinae</taxon>
        <taxon>Hexamita</taxon>
    </lineage>
</organism>